<sequence>MTEEIAGIKIPDSPLAREATALVQDVATPLIYHHSRRIYLFGALRGLADGLAFDSELLYVGALFHDLGLTEHYRRTDQRFELDGADEARRFLESHGVPTPHADRVWTAIALHTTPEIPLHMAPEIALVTRGVEYDVLGVDYHLLPSRQRDAVLAAHPRPNFKPQILAAFTEALVDRPTTTFGNVKSDVLRHFHPNFHPTDFVEVIQNSPWPE</sequence>
<accession>A0ABN2H1J4</accession>
<feature type="domain" description="HD" evidence="1">
    <location>
        <begin position="32"/>
        <end position="117"/>
    </location>
</feature>
<proteinExistence type="predicted"/>
<reference evidence="2 3" key="1">
    <citation type="journal article" date="2019" name="Int. J. Syst. Evol. Microbiol.">
        <title>The Global Catalogue of Microorganisms (GCM) 10K type strain sequencing project: providing services to taxonomists for standard genome sequencing and annotation.</title>
        <authorList>
            <consortium name="The Broad Institute Genomics Platform"/>
            <consortium name="The Broad Institute Genome Sequencing Center for Infectious Disease"/>
            <person name="Wu L."/>
            <person name="Ma J."/>
        </authorList>
    </citation>
    <scope>NUCLEOTIDE SEQUENCE [LARGE SCALE GENOMIC DNA]</scope>
    <source>
        <strain evidence="2 3">JCM 14307</strain>
    </source>
</reference>
<protein>
    <submittedName>
        <fullName evidence="2">HD domain-containing protein</fullName>
    </submittedName>
</protein>
<dbReference type="EMBL" id="BAAANF010000008">
    <property type="protein sequence ID" value="GAA1680232.1"/>
    <property type="molecule type" value="Genomic_DNA"/>
</dbReference>
<name>A0ABN2H1J4_9ACTN</name>
<evidence type="ECO:0000259" key="1">
    <source>
        <dbReference type="Pfam" id="PF01966"/>
    </source>
</evidence>
<dbReference type="InterPro" id="IPR006674">
    <property type="entry name" value="HD_domain"/>
</dbReference>
<dbReference type="Gene3D" id="1.10.3210.10">
    <property type="entry name" value="Hypothetical protein af1432"/>
    <property type="match status" value="1"/>
</dbReference>
<dbReference type="Proteomes" id="UP001500280">
    <property type="component" value="Unassembled WGS sequence"/>
</dbReference>
<dbReference type="RefSeq" id="WP_344149767.1">
    <property type="nucleotide sequence ID" value="NZ_BAAANF010000008.1"/>
</dbReference>
<dbReference type="PANTHER" id="PTHR35569:SF1">
    <property type="entry name" value="CYANAMIDE HYDRATASE DDI2-RELATED"/>
    <property type="match status" value="1"/>
</dbReference>
<dbReference type="SUPFAM" id="SSF109604">
    <property type="entry name" value="HD-domain/PDEase-like"/>
    <property type="match status" value="1"/>
</dbReference>
<comment type="caution">
    <text evidence="2">The sequence shown here is derived from an EMBL/GenBank/DDBJ whole genome shotgun (WGS) entry which is preliminary data.</text>
</comment>
<organism evidence="2 3">
    <name type="scientific">Kribbella yunnanensis</name>
    <dbReference type="NCBI Taxonomy" id="190194"/>
    <lineage>
        <taxon>Bacteria</taxon>
        <taxon>Bacillati</taxon>
        <taxon>Actinomycetota</taxon>
        <taxon>Actinomycetes</taxon>
        <taxon>Propionibacteriales</taxon>
        <taxon>Kribbellaceae</taxon>
        <taxon>Kribbella</taxon>
    </lineage>
</organism>
<evidence type="ECO:0000313" key="2">
    <source>
        <dbReference type="EMBL" id="GAA1680232.1"/>
    </source>
</evidence>
<evidence type="ECO:0000313" key="3">
    <source>
        <dbReference type="Proteomes" id="UP001500280"/>
    </source>
</evidence>
<gene>
    <name evidence="2" type="ORF">GCM10009745_25280</name>
</gene>
<keyword evidence="3" id="KW-1185">Reference proteome</keyword>
<dbReference type="Pfam" id="PF01966">
    <property type="entry name" value="HD"/>
    <property type="match status" value="1"/>
</dbReference>
<dbReference type="PANTHER" id="PTHR35569">
    <property type="entry name" value="CYANAMIDE HYDRATASE DDI2-RELATED"/>
    <property type="match status" value="1"/>
</dbReference>